<keyword evidence="8" id="KW-0732">Signal</keyword>
<feature type="compositionally biased region" description="Basic and acidic residues" evidence="7">
    <location>
        <begin position="991"/>
        <end position="1008"/>
    </location>
</feature>
<dbReference type="PANTHER" id="PTHR45679:SF6">
    <property type="entry name" value="ER DEGRADATION-ENHANCING ALPHA-MANNOSIDASE-LIKE PROTEIN 2"/>
    <property type="match status" value="1"/>
</dbReference>
<protein>
    <recommendedName>
        <fullName evidence="6">alpha-1,2-Mannosidase</fullName>
        <ecNumber evidence="6">3.2.1.-</ecNumber>
    </recommendedName>
</protein>
<keyword evidence="4" id="KW-0325">Glycoprotein</keyword>
<evidence type="ECO:0000256" key="5">
    <source>
        <dbReference type="ARBA" id="ARBA00054385"/>
    </source>
</evidence>
<dbReference type="InterPro" id="IPR001382">
    <property type="entry name" value="Glyco_hydro_47"/>
</dbReference>
<evidence type="ECO:0000256" key="6">
    <source>
        <dbReference type="RuleBase" id="RU361193"/>
    </source>
</evidence>
<dbReference type="GO" id="GO:0005509">
    <property type="term" value="F:calcium ion binding"/>
    <property type="evidence" value="ECO:0007669"/>
    <property type="project" value="InterPro"/>
</dbReference>
<feature type="signal peptide" evidence="8">
    <location>
        <begin position="1"/>
        <end position="26"/>
    </location>
</feature>
<evidence type="ECO:0000256" key="4">
    <source>
        <dbReference type="ARBA" id="ARBA00023180"/>
    </source>
</evidence>
<comment type="subcellular location">
    <subcellularLocation>
        <location evidence="1">Endoplasmic reticulum</location>
    </subcellularLocation>
</comment>
<dbReference type="OrthoDB" id="8118055at2759"/>
<evidence type="ECO:0000256" key="1">
    <source>
        <dbReference type="ARBA" id="ARBA00004240"/>
    </source>
</evidence>
<comment type="function">
    <text evidence="5">Involved in the endoplasmic reticulum-associated degradation (ERAD) pathway that targets misfolded glycoproteins for degradation in an N-glycan-dependent manner. May initiate ERAD by promoting the first mannose trimming step of ERAD substrates, from Man9GlcNAc2 to Man8GlcNAc2. Seems to recognize and bind to exposed hydrophobic regions in target proteins.</text>
</comment>
<evidence type="ECO:0000256" key="3">
    <source>
        <dbReference type="ARBA" id="ARBA00022824"/>
    </source>
</evidence>
<dbReference type="InterPro" id="IPR044674">
    <property type="entry name" value="EDEM1/2/3"/>
</dbReference>
<dbReference type="EMBL" id="OUUW01000042">
    <property type="protein sequence ID" value="SPP89964.1"/>
    <property type="molecule type" value="Genomic_DNA"/>
</dbReference>
<keyword evidence="6" id="KW-0378">Hydrolase</keyword>
<dbReference type="GO" id="GO:0004571">
    <property type="term" value="F:mannosyl-oligosaccharide 1,2-alpha-mannosidase activity"/>
    <property type="evidence" value="ECO:0007669"/>
    <property type="project" value="InterPro"/>
</dbReference>
<evidence type="ECO:0000313" key="9">
    <source>
        <dbReference type="EMBL" id="SPP89964.1"/>
    </source>
</evidence>
<dbReference type="SUPFAM" id="SSF48225">
    <property type="entry name" value="Seven-hairpin glycosidases"/>
    <property type="match status" value="2"/>
</dbReference>
<name>A0A3B0K793_DROGU</name>
<dbReference type="PANTHER" id="PTHR45679">
    <property type="entry name" value="ER DEGRADATION-ENHANCING ALPHA-MANNOSIDASE-LIKE PROTEIN 2"/>
    <property type="match status" value="1"/>
</dbReference>
<keyword evidence="3" id="KW-0256">Endoplasmic reticulum</keyword>
<keyword evidence="6" id="KW-0326">Glycosidase</keyword>
<proteinExistence type="inferred from homology"/>
<dbReference type="GO" id="GO:0005975">
    <property type="term" value="P:carbohydrate metabolic process"/>
    <property type="evidence" value="ECO:0007669"/>
    <property type="project" value="InterPro"/>
</dbReference>
<dbReference type="PRINTS" id="PR00747">
    <property type="entry name" value="GLYHDRLASE47"/>
</dbReference>
<reference evidence="10" key="1">
    <citation type="submission" date="2018-01" db="EMBL/GenBank/DDBJ databases">
        <authorList>
            <person name="Alioto T."/>
            <person name="Alioto T."/>
        </authorList>
    </citation>
    <scope>NUCLEOTIDE SEQUENCE [LARGE SCALE GENOMIC DNA]</scope>
</reference>
<dbReference type="Pfam" id="PF01532">
    <property type="entry name" value="Glyco_hydro_47"/>
    <property type="match status" value="2"/>
</dbReference>
<gene>
    <name evidence="9" type="ORF">DGUA_6G020635</name>
</gene>
<feature type="chain" id="PRO_5017468706" description="alpha-1,2-Mannosidase" evidence="8">
    <location>
        <begin position="27"/>
        <end position="1086"/>
    </location>
</feature>
<evidence type="ECO:0000256" key="8">
    <source>
        <dbReference type="SAM" id="SignalP"/>
    </source>
</evidence>
<organism evidence="9 10">
    <name type="scientific">Drosophila guanche</name>
    <name type="common">Fruit fly</name>
    <dbReference type="NCBI Taxonomy" id="7266"/>
    <lineage>
        <taxon>Eukaryota</taxon>
        <taxon>Metazoa</taxon>
        <taxon>Ecdysozoa</taxon>
        <taxon>Arthropoda</taxon>
        <taxon>Hexapoda</taxon>
        <taxon>Insecta</taxon>
        <taxon>Pterygota</taxon>
        <taxon>Neoptera</taxon>
        <taxon>Endopterygota</taxon>
        <taxon>Diptera</taxon>
        <taxon>Brachycera</taxon>
        <taxon>Muscomorpha</taxon>
        <taxon>Ephydroidea</taxon>
        <taxon>Drosophilidae</taxon>
        <taxon>Drosophila</taxon>
        <taxon>Sophophora</taxon>
    </lineage>
</organism>
<dbReference type="Proteomes" id="UP000268350">
    <property type="component" value="Unassembled WGS sequence"/>
</dbReference>
<dbReference type="GO" id="GO:1904154">
    <property type="term" value="P:positive regulation of retrograde protein transport, ER to cytosol"/>
    <property type="evidence" value="ECO:0007669"/>
    <property type="project" value="UniProtKB-ARBA"/>
</dbReference>
<dbReference type="GO" id="GO:0044322">
    <property type="term" value="C:endoplasmic reticulum quality control compartment"/>
    <property type="evidence" value="ECO:0007669"/>
    <property type="project" value="GOC"/>
</dbReference>
<feature type="region of interest" description="Disordered" evidence="7">
    <location>
        <begin position="991"/>
        <end position="1016"/>
    </location>
</feature>
<comment type="similarity">
    <text evidence="2 6">Belongs to the glycosyl hydrolase 47 family.</text>
</comment>
<dbReference type="STRING" id="7266.A0A3B0K793"/>
<dbReference type="OMA" id="TTAMQEF"/>
<dbReference type="EC" id="3.2.1.-" evidence="6"/>
<sequence>MQKVSNNLYVICHLCVLLGLFAQGISQKHYTRMRMLELREDVRRMFQHAYDGYLTHASNYDELRPLTCDGHDTWGSYSLTLIDALDTLATMGNFTEFQRVFTLLTKKVNFDRDINVSVFETNIRIVGGLLSAHLLSRRAGVELEEDVRRMFQHAYDGYLTHASNYDELRPLTCDGHDTWGSYSLTLIDALDTLATMGNFTEFQRVFTLLTKKVNFDRDINVSVFETNIRIVGGLLSAHLLSRRAGVELESGWPCQGPLLRMAEDVARRLLPAFDTNTGMPYGTVNLRYGVPKGETPVTCTAGVGTFLIEFGTLSRLTGNKIYEEVALQAVFALWEHRSPIGLFGNHIDVQSGRWTALDSGIGAGVDSLFEYLVKAAILLNRPELLELFHEARGAIDKYMRKEDWYVWVGMNKGHVTLPVFQSLEAFWPGILSIIGDTEPAMRTIVRYVSVWKKYGFLPEFYNIAAGEAAPDREVYPLRPELIESTMYLYRSTKNEYLLELGERVLETLEFSAKTKCGYATIRNVLTHEKENRMESFFLAETSKYLYLLFDSDNFLHSDGGQGELLDTGENVCVVQTGAYIFNTEAHPMDMSALHCCHDHNEDIFGSLDLQRFSANAIFRRSREHQMAEQEHWVPQCHSVLEDFHNYEEQPIPWEQEKRKHSTTMAVDIEVFDEFSQPVGDVLVSNFDRIREERELNESLLHNNHKVLRNQLTVSDLDEFFSSRRDNFATATDALNYVLAFMGKFTMDVAFIQGLQLYDGNISNFLGAGAQKEYEERMRSLWELYDLEQQYAANILLIQHLQLLGFQTDGEQMRSHLAEVLDSLDRQQDPPLHSQLDIAALSALGYLDEAMHQNSTTQAPQMDDIDQTVLKACIGYEIAMMNTTAMQAFVHRIYLLGTKEATPHFTPLLDPIELGTLKVVQLKPPAQRELFKYTRRLVAFRKRMSETVDRLQTLMLKLTPGKEKAVALATATQIAQPDVVSMEASPEPINKTKDKAKAVQPELKQHKDLEEQEDETEEGSVWSQFVQTILRKTTVQRVKFDEGLLQEKTRTALEKHSHNKNPASELFTCQRPEYIEQFAYREFYPVT</sequence>
<keyword evidence="10" id="KW-1185">Reference proteome</keyword>
<dbReference type="FunFam" id="1.50.10.10:FF:000015">
    <property type="entry name" value="alpha-1,2-Mannosidase"/>
    <property type="match status" value="1"/>
</dbReference>
<evidence type="ECO:0000313" key="10">
    <source>
        <dbReference type="Proteomes" id="UP000268350"/>
    </source>
</evidence>
<evidence type="ECO:0000256" key="2">
    <source>
        <dbReference type="ARBA" id="ARBA00007658"/>
    </source>
</evidence>
<dbReference type="Gene3D" id="1.50.10.10">
    <property type="match status" value="2"/>
</dbReference>
<dbReference type="InterPro" id="IPR012341">
    <property type="entry name" value="6hp_glycosidase-like_sf"/>
</dbReference>
<dbReference type="GO" id="GO:1904380">
    <property type="term" value="P:endoplasmic reticulum mannose trimming"/>
    <property type="evidence" value="ECO:0007669"/>
    <property type="project" value="InterPro"/>
</dbReference>
<evidence type="ECO:0000256" key="7">
    <source>
        <dbReference type="SAM" id="MobiDB-lite"/>
    </source>
</evidence>
<dbReference type="AlphaFoldDB" id="A0A3B0K793"/>
<dbReference type="InterPro" id="IPR036026">
    <property type="entry name" value="Seven-hairpin_glycosidases"/>
</dbReference>
<accession>A0A3B0K793</accession>
<dbReference type="GO" id="GO:0016020">
    <property type="term" value="C:membrane"/>
    <property type="evidence" value="ECO:0007669"/>
    <property type="project" value="InterPro"/>
</dbReference>